<dbReference type="Gene3D" id="1.10.287.470">
    <property type="entry name" value="Helix hairpin bin"/>
    <property type="match status" value="1"/>
</dbReference>
<feature type="domain" description="Multidrug resistance protein MdtA-like alpha-helical hairpin" evidence="2">
    <location>
        <begin position="119"/>
        <end position="195"/>
    </location>
</feature>
<feature type="domain" description="CusB-like beta-barrel" evidence="4">
    <location>
        <begin position="237"/>
        <end position="310"/>
    </location>
</feature>
<dbReference type="Pfam" id="PF25876">
    <property type="entry name" value="HH_MFP_RND"/>
    <property type="match status" value="1"/>
</dbReference>
<evidence type="ECO:0000259" key="3">
    <source>
        <dbReference type="Pfam" id="PF25917"/>
    </source>
</evidence>
<dbReference type="Gene3D" id="2.40.420.20">
    <property type="match status" value="1"/>
</dbReference>
<protein>
    <submittedName>
        <fullName evidence="5">Macrolide export protein MacA</fullName>
    </submittedName>
</protein>
<comment type="caution">
    <text evidence="5">The sequence shown here is derived from an EMBL/GenBank/DDBJ whole genome shotgun (WGS) entry which is preliminary data.</text>
</comment>
<dbReference type="PANTHER" id="PTHR30469:SF33">
    <property type="entry name" value="SLR1207 PROTEIN"/>
    <property type="match status" value="1"/>
</dbReference>
<name>A0A1J5QJE4_9ZZZZ</name>
<dbReference type="AlphaFoldDB" id="A0A1J5QJE4"/>
<accession>A0A1J5QJE4</accession>
<dbReference type="GO" id="GO:0015562">
    <property type="term" value="F:efflux transmembrane transporter activity"/>
    <property type="evidence" value="ECO:0007669"/>
    <property type="project" value="TreeGrafter"/>
</dbReference>
<dbReference type="InterPro" id="IPR058625">
    <property type="entry name" value="MdtA-like_BSH"/>
</dbReference>
<dbReference type="SUPFAM" id="SSF111369">
    <property type="entry name" value="HlyD-like secretion proteins"/>
    <property type="match status" value="1"/>
</dbReference>
<dbReference type="Pfam" id="PF25917">
    <property type="entry name" value="BSH_RND"/>
    <property type="match status" value="1"/>
</dbReference>
<dbReference type="InterPro" id="IPR058624">
    <property type="entry name" value="MdtA-like_HH"/>
</dbReference>
<proteinExistence type="predicted"/>
<dbReference type="Pfam" id="PF25954">
    <property type="entry name" value="Beta-barrel_RND_2"/>
    <property type="match status" value="1"/>
</dbReference>
<keyword evidence="1" id="KW-0472">Membrane</keyword>
<dbReference type="GO" id="GO:1990281">
    <property type="term" value="C:efflux pump complex"/>
    <property type="evidence" value="ECO:0007669"/>
    <property type="project" value="TreeGrafter"/>
</dbReference>
<sequence length="402" mass="42484">MSNAPDPRAGSRPRRRYRVYLMLAALAAIAGGVLLVWRLRPPAAPHYTTAVVARGAVSRTISATGTVNPVMTVIVGSYVSGVIQAQYCDFNTRVRRGQLCAKIDPRPYQTIVDENAAALATARAQLAKDGAALDYAELNLSRQTTLLARGVASQDAVDVARSAQRQARAQRELDQAMVRQREAALDAARVNLGYTDIVSPVDGTVVTRNVTVGQTVAASFQTPTLFLIATDLTRMQVDANVSESDIGEVAAGDAASFGVEAYPGRGFNGRVLQVRQAPQAVQNVVTYDVVVGVANPELALKPGMTATVSIVVAERRDVLRVPDQALRYAPPGAPPAPAAAGQGRVWLLRDGAPVALALRTGLDDDSYTEVTGGDLRAGDRVIVGEQRAPARGQAAAPVRFGL</sequence>
<evidence type="ECO:0000256" key="1">
    <source>
        <dbReference type="SAM" id="Phobius"/>
    </source>
</evidence>
<dbReference type="PANTHER" id="PTHR30469">
    <property type="entry name" value="MULTIDRUG RESISTANCE PROTEIN MDTA"/>
    <property type="match status" value="1"/>
</dbReference>
<organism evidence="5">
    <name type="scientific">mine drainage metagenome</name>
    <dbReference type="NCBI Taxonomy" id="410659"/>
    <lineage>
        <taxon>unclassified sequences</taxon>
        <taxon>metagenomes</taxon>
        <taxon>ecological metagenomes</taxon>
    </lineage>
</organism>
<dbReference type="NCBIfam" id="TIGR01730">
    <property type="entry name" value="RND_mfp"/>
    <property type="match status" value="1"/>
</dbReference>
<keyword evidence="1" id="KW-0812">Transmembrane</keyword>
<dbReference type="InterPro" id="IPR006143">
    <property type="entry name" value="RND_pump_MFP"/>
</dbReference>
<feature type="domain" description="Multidrug resistance protein MdtA-like barrel-sandwich hybrid" evidence="3">
    <location>
        <begin position="72"/>
        <end position="224"/>
    </location>
</feature>
<keyword evidence="1" id="KW-1133">Transmembrane helix</keyword>
<dbReference type="Gene3D" id="2.40.50.100">
    <property type="match status" value="1"/>
</dbReference>
<evidence type="ECO:0000259" key="2">
    <source>
        <dbReference type="Pfam" id="PF25876"/>
    </source>
</evidence>
<reference evidence="5" key="1">
    <citation type="submission" date="2016-10" db="EMBL/GenBank/DDBJ databases">
        <title>Sequence of Gallionella enrichment culture.</title>
        <authorList>
            <person name="Poehlein A."/>
            <person name="Muehling M."/>
            <person name="Daniel R."/>
        </authorList>
    </citation>
    <scope>NUCLEOTIDE SEQUENCE</scope>
</reference>
<evidence type="ECO:0000313" key="5">
    <source>
        <dbReference type="EMBL" id="OIQ80100.1"/>
    </source>
</evidence>
<evidence type="ECO:0000259" key="4">
    <source>
        <dbReference type="Pfam" id="PF25954"/>
    </source>
</evidence>
<feature type="transmembrane region" description="Helical" evidence="1">
    <location>
        <begin position="20"/>
        <end position="39"/>
    </location>
</feature>
<dbReference type="EMBL" id="MLJW01001109">
    <property type="protein sequence ID" value="OIQ80100.1"/>
    <property type="molecule type" value="Genomic_DNA"/>
</dbReference>
<dbReference type="Gene3D" id="2.40.30.170">
    <property type="match status" value="1"/>
</dbReference>
<gene>
    <name evidence="5" type="primary">macA_32</name>
    <name evidence="5" type="ORF">GALL_381510</name>
</gene>
<dbReference type="InterPro" id="IPR058792">
    <property type="entry name" value="Beta-barrel_RND_2"/>
</dbReference>